<keyword evidence="1" id="KW-0805">Transcription regulation</keyword>
<dbReference type="SUPFAM" id="SSF48498">
    <property type="entry name" value="Tetracyclin repressor-like, C-terminal domain"/>
    <property type="match status" value="1"/>
</dbReference>
<feature type="DNA-binding region" description="H-T-H motif" evidence="4">
    <location>
        <begin position="45"/>
        <end position="64"/>
    </location>
</feature>
<dbReference type="InterPro" id="IPR009057">
    <property type="entry name" value="Homeodomain-like_sf"/>
</dbReference>
<feature type="domain" description="HTH tetR-type" evidence="5">
    <location>
        <begin position="22"/>
        <end position="82"/>
    </location>
</feature>
<dbReference type="PROSITE" id="PS50977">
    <property type="entry name" value="HTH_TETR_2"/>
    <property type="match status" value="1"/>
</dbReference>
<dbReference type="Gene3D" id="1.10.10.60">
    <property type="entry name" value="Homeodomain-like"/>
    <property type="match status" value="1"/>
</dbReference>
<dbReference type="Pfam" id="PF00440">
    <property type="entry name" value="TetR_N"/>
    <property type="match status" value="1"/>
</dbReference>
<evidence type="ECO:0000256" key="4">
    <source>
        <dbReference type="PROSITE-ProRule" id="PRU00335"/>
    </source>
</evidence>
<evidence type="ECO:0000256" key="2">
    <source>
        <dbReference type="ARBA" id="ARBA00023125"/>
    </source>
</evidence>
<protein>
    <submittedName>
        <fullName evidence="6">Helix-turn-helix domain-containing protein</fullName>
    </submittedName>
</protein>
<dbReference type="InterPro" id="IPR050109">
    <property type="entry name" value="HTH-type_TetR-like_transc_reg"/>
</dbReference>
<dbReference type="InterPro" id="IPR036271">
    <property type="entry name" value="Tet_transcr_reg_TetR-rel_C_sf"/>
</dbReference>
<evidence type="ECO:0000313" key="6">
    <source>
        <dbReference type="EMBL" id="MEV0710854.1"/>
    </source>
</evidence>
<evidence type="ECO:0000313" key="7">
    <source>
        <dbReference type="Proteomes" id="UP001551695"/>
    </source>
</evidence>
<name>A0ABV3FZI7_9NOCA</name>
<dbReference type="InterPro" id="IPR001647">
    <property type="entry name" value="HTH_TetR"/>
</dbReference>
<keyword evidence="7" id="KW-1185">Reference proteome</keyword>
<dbReference type="PRINTS" id="PR00455">
    <property type="entry name" value="HTHTETR"/>
</dbReference>
<reference evidence="6 7" key="1">
    <citation type="submission" date="2024-06" db="EMBL/GenBank/DDBJ databases">
        <title>The Natural Products Discovery Center: Release of the First 8490 Sequenced Strains for Exploring Actinobacteria Biosynthetic Diversity.</title>
        <authorList>
            <person name="Kalkreuter E."/>
            <person name="Kautsar S.A."/>
            <person name="Yang D."/>
            <person name="Bader C.D."/>
            <person name="Teijaro C.N."/>
            <person name="Fluegel L."/>
            <person name="Davis C.M."/>
            <person name="Simpson J.R."/>
            <person name="Lauterbach L."/>
            <person name="Steele A.D."/>
            <person name="Gui C."/>
            <person name="Meng S."/>
            <person name="Li G."/>
            <person name="Viehrig K."/>
            <person name="Ye F."/>
            <person name="Su P."/>
            <person name="Kiefer A.F."/>
            <person name="Nichols A."/>
            <person name="Cepeda A.J."/>
            <person name="Yan W."/>
            <person name="Fan B."/>
            <person name="Jiang Y."/>
            <person name="Adhikari A."/>
            <person name="Zheng C.-J."/>
            <person name="Schuster L."/>
            <person name="Cowan T.M."/>
            <person name="Smanski M.J."/>
            <person name="Chevrette M.G."/>
            <person name="De Carvalho L.P.S."/>
            <person name="Shen B."/>
        </authorList>
    </citation>
    <scope>NUCLEOTIDE SEQUENCE [LARGE SCALE GENOMIC DNA]</scope>
    <source>
        <strain evidence="6 7">NPDC050403</strain>
    </source>
</reference>
<dbReference type="EMBL" id="JBFAKC010000012">
    <property type="protein sequence ID" value="MEV0710854.1"/>
    <property type="molecule type" value="Genomic_DNA"/>
</dbReference>
<dbReference type="PANTHER" id="PTHR30055">
    <property type="entry name" value="HTH-TYPE TRANSCRIPTIONAL REGULATOR RUTR"/>
    <property type="match status" value="1"/>
</dbReference>
<proteinExistence type="predicted"/>
<dbReference type="PANTHER" id="PTHR30055:SF234">
    <property type="entry name" value="HTH-TYPE TRANSCRIPTIONAL REGULATOR BETI"/>
    <property type="match status" value="1"/>
</dbReference>
<dbReference type="RefSeq" id="WP_355086723.1">
    <property type="nucleotide sequence ID" value="NZ_JBEXKW010000025.1"/>
</dbReference>
<keyword evidence="3" id="KW-0804">Transcription</keyword>
<sequence>MNDNVKAGKRRYNAPLRAAQAAERRHAILGAARHLFVVRGYAATTVAEIAADAGVSVDTVYASIGRKPILLRELVETALSGTDQAVPAREREYVRAIREATGAEDKIAIYVDALVAIQQRLAPIFLALREAASTDSSCARIWSEIGERRAANMREFAADLRGTGQLREDLSDDDVADVIWSMNATEYWVLLVGERDWTVERFRDWLVDAWIRLFLRPA</sequence>
<evidence type="ECO:0000259" key="5">
    <source>
        <dbReference type="PROSITE" id="PS50977"/>
    </source>
</evidence>
<organism evidence="6 7">
    <name type="scientific">Nocardia aurea</name>
    <dbReference type="NCBI Taxonomy" id="2144174"/>
    <lineage>
        <taxon>Bacteria</taxon>
        <taxon>Bacillati</taxon>
        <taxon>Actinomycetota</taxon>
        <taxon>Actinomycetes</taxon>
        <taxon>Mycobacteriales</taxon>
        <taxon>Nocardiaceae</taxon>
        <taxon>Nocardia</taxon>
    </lineage>
</organism>
<dbReference type="Gene3D" id="1.10.357.10">
    <property type="entry name" value="Tetracycline Repressor, domain 2"/>
    <property type="match status" value="1"/>
</dbReference>
<dbReference type="SUPFAM" id="SSF46689">
    <property type="entry name" value="Homeodomain-like"/>
    <property type="match status" value="1"/>
</dbReference>
<evidence type="ECO:0000256" key="1">
    <source>
        <dbReference type="ARBA" id="ARBA00023015"/>
    </source>
</evidence>
<keyword evidence="2 4" id="KW-0238">DNA-binding</keyword>
<accession>A0ABV3FZI7</accession>
<comment type="caution">
    <text evidence="6">The sequence shown here is derived from an EMBL/GenBank/DDBJ whole genome shotgun (WGS) entry which is preliminary data.</text>
</comment>
<evidence type="ECO:0000256" key="3">
    <source>
        <dbReference type="ARBA" id="ARBA00023163"/>
    </source>
</evidence>
<dbReference type="Proteomes" id="UP001551695">
    <property type="component" value="Unassembled WGS sequence"/>
</dbReference>
<gene>
    <name evidence="6" type="ORF">AB0I48_25130</name>
</gene>